<dbReference type="PANTHER" id="PTHR10794:SF63">
    <property type="entry name" value="ALPHA_BETA HYDROLASE 1, ISOFORM A"/>
    <property type="match status" value="1"/>
</dbReference>
<dbReference type="InterPro" id="IPR029058">
    <property type="entry name" value="AB_hydrolase_fold"/>
</dbReference>
<dbReference type="InterPro" id="IPR050960">
    <property type="entry name" value="AB_hydrolase_4_sf"/>
</dbReference>
<proteinExistence type="inferred from homology"/>
<gene>
    <name evidence="2" type="ORF">SINC0208_LOCUS2579</name>
</gene>
<dbReference type="EMBL" id="HBIH01006312">
    <property type="protein sequence ID" value="CAE0321996.1"/>
    <property type="molecule type" value="Transcribed_RNA"/>
</dbReference>
<reference evidence="2" key="1">
    <citation type="submission" date="2021-01" db="EMBL/GenBank/DDBJ databases">
        <authorList>
            <person name="Corre E."/>
            <person name="Pelletier E."/>
            <person name="Niang G."/>
            <person name="Scheremetjew M."/>
            <person name="Finn R."/>
            <person name="Kale V."/>
            <person name="Holt S."/>
            <person name="Cochrane G."/>
            <person name="Meng A."/>
            <person name="Brown T."/>
            <person name="Cohen L."/>
        </authorList>
    </citation>
    <scope>NUCLEOTIDE SEQUENCE</scope>
    <source>
        <strain evidence="2">S3</strain>
    </source>
</reference>
<dbReference type="GO" id="GO:0051792">
    <property type="term" value="P:medium-chain fatty acid biosynthetic process"/>
    <property type="evidence" value="ECO:0007669"/>
    <property type="project" value="TreeGrafter"/>
</dbReference>
<dbReference type="GO" id="GO:0047372">
    <property type="term" value="F:monoacylglycerol lipase activity"/>
    <property type="evidence" value="ECO:0007669"/>
    <property type="project" value="TreeGrafter"/>
</dbReference>
<dbReference type="SUPFAM" id="SSF53474">
    <property type="entry name" value="alpha/beta-Hydrolases"/>
    <property type="match status" value="1"/>
</dbReference>
<evidence type="ECO:0000313" key="2">
    <source>
        <dbReference type="EMBL" id="CAE0321996.1"/>
    </source>
</evidence>
<dbReference type="GO" id="GO:0051793">
    <property type="term" value="P:medium-chain fatty acid catabolic process"/>
    <property type="evidence" value="ECO:0007669"/>
    <property type="project" value="TreeGrafter"/>
</dbReference>
<protein>
    <submittedName>
        <fullName evidence="2">Uncharacterized protein</fullName>
    </submittedName>
</protein>
<dbReference type="PANTHER" id="PTHR10794">
    <property type="entry name" value="ABHYDROLASE DOMAIN-CONTAINING PROTEIN"/>
    <property type="match status" value="1"/>
</dbReference>
<name>A0A7S3IF66_9SPIT</name>
<sequence>MLQTIETMDLSVTEFDNHFTSKMFGFKDGPDYHYKGSCFHRLRGIRKPTLFMNALDDPIIGWWGIDFDSFKDNEHIVLATNEFGGHMGYVVDFFSSEQWFYKPALDYLYLFRFGPIEGLLGLAGGEK</sequence>
<evidence type="ECO:0000256" key="1">
    <source>
        <dbReference type="ARBA" id="ARBA00010884"/>
    </source>
</evidence>
<dbReference type="GO" id="GO:0008126">
    <property type="term" value="F:acetylesterase activity"/>
    <property type="evidence" value="ECO:0007669"/>
    <property type="project" value="TreeGrafter"/>
</dbReference>
<dbReference type="AlphaFoldDB" id="A0A7S3IF66"/>
<comment type="similarity">
    <text evidence="1">Belongs to the AB hydrolase superfamily. AB hydrolase 4 family.</text>
</comment>
<accession>A0A7S3IF66</accession>
<organism evidence="2">
    <name type="scientific">Strombidium inclinatum</name>
    <dbReference type="NCBI Taxonomy" id="197538"/>
    <lineage>
        <taxon>Eukaryota</taxon>
        <taxon>Sar</taxon>
        <taxon>Alveolata</taxon>
        <taxon>Ciliophora</taxon>
        <taxon>Intramacronucleata</taxon>
        <taxon>Spirotrichea</taxon>
        <taxon>Oligotrichia</taxon>
        <taxon>Strombidiidae</taxon>
        <taxon>Strombidium</taxon>
    </lineage>
</organism>